<evidence type="ECO:0000313" key="3">
    <source>
        <dbReference type="Proteomes" id="UP000036458"/>
    </source>
</evidence>
<gene>
    <name evidence="2" type="ORF">TH63_05990</name>
</gene>
<dbReference type="KEGG" id="ruf:TH63_05990"/>
<keyword evidence="3" id="KW-1185">Reference proteome</keyword>
<accession>A0A0H4VIQ5</accession>
<dbReference type="OrthoDB" id="868093at2"/>
<dbReference type="AlphaFoldDB" id="A0A0H4VIQ5"/>
<proteinExistence type="predicted"/>
<name>A0A0H4VIQ5_9BACT</name>
<dbReference type="PATRIC" id="fig|1379910.4.peg.1304"/>
<dbReference type="Proteomes" id="UP000036458">
    <property type="component" value="Chromosome"/>
</dbReference>
<protein>
    <submittedName>
        <fullName evidence="2">Uncharacterized protein</fullName>
    </submittedName>
</protein>
<dbReference type="PROSITE" id="PS51257">
    <property type="entry name" value="PROKAR_LIPOPROTEIN"/>
    <property type="match status" value="1"/>
</dbReference>
<evidence type="ECO:0000313" key="2">
    <source>
        <dbReference type="EMBL" id="AKQ45288.1"/>
    </source>
</evidence>
<sequence length="159" mass="17613">MKKIAFYTCLLALGNFSLTACYDEPDFIKDNTTPSGVGSAPVSANDLRDLATNTLISTANNASTSQYTAGTQIRYELQFFSESPVKEINVYQTVGTGARTKVQTYPYVPAYSKQDRTDTLIVSYTVPQAPVGTNVRVETEVLNQNNLNVLRTLWIRIKQ</sequence>
<dbReference type="STRING" id="1379910.TH63_05990"/>
<keyword evidence="1" id="KW-0732">Signal</keyword>
<feature type="chain" id="PRO_5005211767" evidence="1">
    <location>
        <begin position="23"/>
        <end position="159"/>
    </location>
</feature>
<organism evidence="2 3">
    <name type="scientific">Rufibacter radiotolerans</name>
    <dbReference type="NCBI Taxonomy" id="1379910"/>
    <lineage>
        <taxon>Bacteria</taxon>
        <taxon>Pseudomonadati</taxon>
        <taxon>Bacteroidota</taxon>
        <taxon>Cytophagia</taxon>
        <taxon>Cytophagales</taxon>
        <taxon>Hymenobacteraceae</taxon>
        <taxon>Rufibacter</taxon>
    </lineage>
</organism>
<feature type="signal peptide" evidence="1">
    <location>
        <begin position="1"/>
        <end position="22"/>
    </location>
</feature>
<dbReference type="RefSeq" id="WP_048920154.1">
    <property type="nucleotide sequence ID" value="NZ_CP010777.1"/>
</dbReference>
<evidence type="ECO:0000256" key="1">
    <source>
        <dbReference type="SAM" id="SignalP"/>
    </source>
</evidence>
<reference evidence="2 3" key="1">
    <citation type="submission" date="2015-01" db="EMBL/GenBank/DDBJ databases">
        <title>Rufibacter sp./DG31D/ whole genome sequencing.</title>
        <authorList>
            <person name="Kim M.K."/>
            <person name="Srinivasan S."/>
            <person name="Lee J.-J."/>
        </authorList>
    </citation>
    <scope>NUCLEOTIDE SEQUENCE [LARGE SCALE GENOMIC DNA]</scope>
    <source>
        <strain evidence="2 3">DG31D</strain>
    </source>
</reference>
<dbReference type="EMBL" id="CP010777">
    <property type="protein sequence ID" value="AKQ45288.1"/>
    <property type="molecule type" value="Genomic_DNA"/>
</dbReference>